<dbReference type="Pfam" id="PF03453">
    <property type="entry name" value="MoeA_N"/>
    <property type="match status" value="1"/>
</dbReference>
<dbReference type="NCBIfam" id="NF045515">
    <property type="entry name" value="Glp_gephyrin"/>
    <property type="match status" value="1"/>
</dbReference>
<dbReference type="Pfam" id="PF03454">
    <property type="entry name" value="MoeA_C"/>
    <property type="match status" value="1"/>
</dbReference>
<dbReference type="Gene3D" id="3.90.105.10">
    <property type="entry name" value="Molybdopterin biosynthesis moea protein, domain 2"/>
    <property type="match status" value="1"/>
</dbReference>
<dbReference type="PANTHER" id="PTHR10192:SF5">
    <property type="entry name" value="GEPHYRIN"/>
    <property type="match status" value="1"/>
</dbReference>
<dbReference type="UniPathway" id="UPA00344"/>
<evidence type="ECO:0000256" key="3">
    <source>
        <dbReference type="ARBA" id="ARBA00005046"/>
    </source>
</evidence>
<evidence type="ECO:0000256" key="4">
    <source>
        <dbReference type="ARBA" id="ARBA00010763"/>
    </source>
</evidence>
<dbReference type="SUPFAM" id="SSF63882">
    <property type="entry name" value="MoeA N-terminal region -like"/>
    <property type="match status" value="1"/>
</dbReference>
<evidence type="ECO:0000256" key="10">
    <source>
        <dbReference type="ARBA" id="ARBA00047317"/>
    </source>
</evidence>
<comment type="similarity">
    <text evidence="4 11">Belongs to the MoeA family.</text>
</comment>
<dbReference type="SUPFAM" id="SSF53218">
    <property type="entry name" value="Molybdenum cofactor biosynthesis proteins"/>
    <property type="match status" value="1"/>
</dbReference>
<organism evidence="13 14">
    <name type="scientific">Pyruvatibacter mobilis</name>
    <dbReference type="NCBI Taxonomy" id="1712261"/>
    <lineage>
        <taxon>Bacteria</taxon>
        <taxon>Pseudomonadati</taxon>
        <taxon>Pseudomonadota</taxon>
        <taxon>Alphaproteobacteria</taxon>
        <taxon>Hyphomicrobiales</taxon>
        <taxon>Parvibaculaceae</taxon>
        <taxon>Pyruvatibacter</taxon>
    </lineage>
</organism>
<evidence type="ECO:0000256" key="8">
    <source>
        <dbReference type="ARBA" id="ARBA00022842"/>
    </source>
</evidence>
<evidence type="ECO:0000259" key="12">
    <source>
        <dbReference type="SMART" id="SM00852"/>
    </source>
</evidence>
<dbReference type="Gene3D" id="3.40.980.10">
    <property type="entry name" value="MoaB/Mog-like domain"/>
    <property type="match status" value="1"/>
</dbReference>
<feature type="domain" description="MoaB/Mog" evidence="12">
    <location>
        <begin position="173"/>
        <end position="310"/>
    </location>
</feature>
<keyword evidence="7 11" id="KW-0479">Metal-binding</keyword>
<dbReference type="GO" id="GO:0046872">
    <property type="term" value="F:metal ion binding"/>
    <property type="evidence" value="ECO:0007669"/>
    <property type="project" value="UniProtKB-UniRule"/>
</dbReference>
<evidence type="ECO:0000313" key="14">
    <source>
        <dbReference type="Proteomes" id="UP000470384"/>
    </source>
</evidence>
<dbReference type="InterPro" id="IPR005110">
    <property type="entry name" value="MoeA_linker/N"/>
</dbReference>
<dbReference type="SUPFAM" id="SSF63867">
    <property type="entry name" value="MoeA C-terminal domain-like"/>
    <property type="match status" value="1"/>
</dbReference>
<evidence type="ECO:0000256" key="7">
    <source>
        <dbReference type="ARBA" id="ARBA00022723"/>
    </source>
</evidence>
<dbReference type="InterPro" id="IPR036688">
    <property type="entry name" value="MoeA_C_domain_IV_sf"/>
</dbReference>
<dbReference type="PANTHER" id="PTHR10192">
    <property type="entry name" value="MOLYBDOPTERIN BIOSYNTHESIS PROTEIN"/>
    <property type="match status" value="1"/>
</dbReference>
<sequence>MITVEEARDLIAASLSPLDAETVAAARAFGRTLSAAITATRDQPPSDVSAMDGYAVRSQDLDGTPLEVRGESRAGTGHDAPLAPRQAVRVSTGARMPAGADQVVIQENVTIDGTSLHTADAANPWRHVRKAGSDYRAGEQLLEPGTILNPAKVSLAAAAGIGDIPVMRRPRVAILSTGDELVMPGETPGPDQIFNSGTPGLSALVFSVGGQPLSLGIAEDDPEDVREALASADGADLLVTIGGASVGDHDHLRRVFTEEGGTLIFEKVRVKPGKPAWFGKLGELPVLGLPGNPVSAMVTARLFLVPAMRTLLGQPSALALGFEQAVLGAPLEANGDRETYVRGVRDHQTGPVRALSKQDSAHLAALANATVLIRRLPDAPALDAGQTVEVLPL</sequence>
<evidence type="ECO:0000256" key="9">
    <source>
        <dbReference type="ARBA" id="ARBA00023150"/>
    </source>
</evidence>
<dbReference type="Pfam" id="PF00994">
    <property type="entry name" value="MoCF_biosynth"/>
    <property type="match status" value="1"/>
</dbReference>
<dbReference type="GeneID" id="300655117"/>
<dbReference type="InterPro" id="IPR036135">
    <property type="entry name" value="MoeA_linker/N_sf"/>
</dbReference>
<keyword evidence="5 11" id="KW-0500">Molybdenum</keyword>
<keyword evidence="6 11" id="KW-0808">Transferase</keyword>
<comment type="pathway">
    <text evidence="3 11">Cofactor biosynthesis; molybdopterin biosynthesis.</text>
</comment>
<dbReference type="GO" id="GO:0006777">
    <property type="term" value="P:Mo-molybdopterin cofactor biosynthetic process"/>
    <property type="evidence" value="ECO:0007669"/>
    <property type="project" value="UniProtKB-UniRule"/>
</dbReference>
<dbReference type="AlphaFoldDB" id="A0A845QAL8"/>
<dbReference type="OrthoDB" id="9804758at2"/>
<comment type="function">
    <text evidence="2 11">Catalyzes the insertion of molybdate into adenylated molybdopterin with the concomitant release of AMP.</text>
</comment>
<dbReference type="GO" id="GO:0005829">
    <property type="term" value="C:cytosol"/>
    <property type="evidence" value="ECO:0007669"/>
    <property type="project" value="TreeGrafter"/>
</dbReference>
<dbReference type="GO" id="GO:0061599">
    <property type="term" value="F:molybdopterin molybdotransferase activity"/>
    <property type="evidence" value="ECO:0007669"/>
    <property type="project" value="UniProtKB-UniRule"/>
</dbReference>
<gene>
    <name evidence="13" type="ORF">GTQ45_06700</name>
</gene>
<dbReference type="EMBL" id="WXYQ01000005">
    <property type="protein sequence ID" value="NBG95419.1"/>
    <property type="molecule type" value="Genomic_DNA"/>
</dbReference>
<protein>
    <recommendedName>
        <fullName evidence="11">Molybdopterin molybdenumtransferase</fullName>
        <ecNumber evidence="11">2.10.1.1</ecNumber>
    </recommendedName>
</protein>
<dbReference type="InterPro" id="IPR001453">
    <property type="entry name" value="MoaB/Mog_dom"/>
</dbReference>
<evidence type="ECO:0000256" key="11">
    <source>
        <dbReference type="RuleBase" id="RU365090"/>
    </source>
</evidence>
<dbReference type="EC" id="2.10.1.1" evidence="11"/>
<accession>A0A845QAL8</accession>
<keyword evidence="14" id="KW-1185">Reference proteome</keyword>
<dbReference type="Gene3D" id="2.170.190.11">
    <property type="entry name" value="Molybdopterin biosynthesis moea protein, domain 3"/>
    <property type="match status" value="1"/>
</dbReference>
<reference evidence="13 14" key="1">
    <citation type="journal article" date="2016" name="Int. J. Syst. Evol. Microbiol.">
        <title>Pyruvatibacter mobilis gen. nov., sp. nov., a marine bacterium from the culture broth of Picochlorum sp. 122.</title>
        <authorList>
            <person name="Wang G."/>
            <person name="Tang M."/>
            <person name="Wu H."/>
            <person name="Dai S."/>
            <person name="Li T."/>
            <person name="Chen C."/>
            <person name="He H."/>
            <person name="Fan J."/>
            <person name="Xiang W."/>
            <person name="Li X."/>
        </authorList>
    </citation>
    <scope>NUCLEOTIDE SEQUENCE [LARGE SCALE GENOMIC DNA]</scope>
    <source>
        <strain evidence="13 14">GYP-11</strain>
    </source>
</reference>
<comment type="caution">
    <text evidence="13">The sequence shown here is derived from an EMBL/GenBank/DDBJ whole genome shotgun (WGS) entry which is preliminary data.</text>
</comment>
<dbReference type="FunFam" id="3.40.980.10:FF:000004">
    <property type="entry name" value="Molybdopterin molybdenumtransferase"/>
    <property type="match status" value="1"/>
</dbReference>
<keyword evidence="9 11" id="KW-0501">Molybdenum cofactor biosynthesis</keyword>
<dbReference type="SMART" id="SM00852">
    <property type="entry name" value="MoCF_biosynth"/>
    <property type="match status" value="1"/>
</dbReference>
<name>A0A845QAL8_9HYPH</name>
<comment type="cofactor">
    <cofactor evidence="1 11">
        <name>Mg(2+)</name>
        <dbReference type="ChEBI" id="CHEBI:18420"/>
    </cofactor>
</comment>
<evidence type="ECO:0000256" key="1">
    <source>
        <dbReference type="ARBA" id="ARBA00001946"/>
    </source>
</evidence>
<evidence type="ECO:0000256" key="6">
    <source>
        <dbReference type="ARBA" id="ARBA00022679"/>
    </source>
</evidence>
<dbReference type="RefSeq" id="WP_160587408.1">
    <property type="nucleotide sequence ID" value="NZ_BMHN01000001.1"/>
</dbReference>
<keyword evidence="8 11" id="KW-0460">Magnesium</keyword>
<evidence type="ECO:0000313" key="13">
    <source>
        <dbReference type="EMBL" id="NBG95419.1"/>
    </source>
</evidence>
<dbReference type="InterPro" id="IPR005111">
    <property type="entry name" value="MoeA_C_domain_IV"/>
</dbReference>
<dbReference type="CDD" id="cd00887">
    <property type="entry name" value="MoeA"/>
    <property type="match status" value="1"/>
</dbReference>
<comment type="catalytic activity">
    <reaction evidence="10">
        <text>adenylyl-molybdopterin + molybdate = Mo-molybdopterin + AMP + H(+)</text>
        <dbReference type="Rhea" id="RHEA:35047"/>
        <dbReference type="ChEBI" id="CHEBI:15378"/>
        <dbReference type="ChEBI" id="CHEBI:36264"/>
        <dbReference type="ChEBI" id="CHEBI:62727"/>
        <dbReference type="ChEBI" id="CHEBI:71302"/>
        <dbReference type="ChEBI" id="CHEBI:456215"/>
        <dbReference type="EC" id="2.10.1.1"/>
    </reaction>
</comment>
<dbReference type="InterPro" id="IPR036425">
    <property type="entry name" value="MoaB/Mog-like_dom_sf"/>
</dbReference>
<evidence type="ECO:0000256" key="5">
    <source>
        <dbReference type="ARBA" id="ARBA00022505"/>
    </source>
</evidence>
<dbReference type="Proteomes" id="UP000470384">
    <property type="component" value="Unassembled WGS sequence"/>
</dbReference>
<proteinExistence type="inferred from homology"/>
<dbReference type="Gene3D" id="2.40.340.10">
    <property type="entry name" value="MoeA, C-terminal, domain IV"/>
    <property type="match status" value="1"/>
</dbReference>
<dbReference type="InterPro" id="IPR038987">
    <property type="entry name" value="MoeA-like"/>
</dbReference>
<evidence type="ECO:0000256" key="2">
    <source>
        <dbReference type="ARBA" id="ARBA00002901"/>
    </source>
</evidence>